<dbReference type="AlphaFoldDB" id="A0A1B1NE62"/>
<dbReference type="PANTHER" id="PTHR42695:SF5">
    <property type="entry name" value="GLUTAMINE AMIDOTRANSFERASE YLR126C-RELATED"/>
    <property type="match status" value="1"/>
</dbReference>
<dbReference type="RefSeq" id="WP_066640485.1">
    <property type="nucleotide sequence ID" value="NZ_CP014989.1"/>
</dbReference>
<keyword evidence="2" id="KW-0808">Transferase</keyword>
<feature type="domain" description="Glutamine amidotransferase" evidence="1">
    <location>
        <begin position="36"/>
        <end position="192"/>
    </location>
</feature>
<protein>
    <submittedName>
        <fullName evidence="2">Glutamine amidotransferase class-I</fullName>
    </submittedName>
</protein>
<dbReference type="Proteomes" id="UP000092482">
    <property type="component" value="Chromosome"/>
</dbReference>
<dbReference type="OrthoDB" id="5196541at2"/>
<dbReference type="InterPro" id="IPR029062">
    <property type="entry name" value="Class_I_gatase-like"/>
</dbReference>
<organism evidence="2 3">
    <name type="scientific">Serinicoccus hydrothermalis</name>
    <dbReference type="NCBI Taxonomy" id="1758689"/>
    <lineage>
        <taxon>Bacteria</taxon>
        <taxon>Bacillati</taxon>
        <taxon>Actinomycetota</taxon>
        <taxon>Actinomycetes</taxon>
        <taxon>Micrococcales</taxon>
        <taxon>Ornithinimicrobiaceae</taxon>
        <taxon>Serinicoccus</taxon>
    </lineage>
</organism>
<accession>A0A1B1NE62</accession>
<dbReference type="GO" id="GO:0016740">
    <property type="term" value="F:transferase activity"/>
    <property type="evidence" value="ECO:0007669"/>
    <property type="project" value="UniProtKB-KW"/>
</dbReference>
<dbReference type="PATRIC" id="fig|1758689.4.peg.2425"/>
<keyword evidence="3" id="KW-1185">Reference proteome</keyword>
<dbReference type="SUPFAM" id="SSF52317">
    <property type="entry name" value="Class I glutamine amidotransferase-like"/>
    <property type="match status" value="1"/>
</dbReference>
<dbReference type="STRING" id="1758689.SGUI_2326"/>
<dbReference type="KEGG" id="serj:SGUI_2326"/>
<dbReference type="CDD" id="cd01741">
    <property type="entry name" value="GATase1_1"/>
    <property type="match status" value="1"/>
</dbReference>
<dbReference type="PANTHER" id="PTHR42695">
    <property type="entry name" value="GLUTAMINE AMIDOTRANSFERASE YLR126C-RELATED"/>
    <property type="match status" value="1"/>
</dbReference>
<gene>
    <name evidence="2" type="ORF">SGUI_2326</name>
</gene>
<dbReference type="PROSITE" id="PS51273">
    <property type="entry name" value="GATASE_TYPE_1"/>
    <property type="match status" value="1"/>
</dbReference>
<reference evidence="2 3" key="1">
    <citation type="submission" date="2016-03" db="EMBL/GenBank/DDBJ databases">
        <title>Shallow-sea hydrothermal system.</title>
        <authorList>
            <person name="Tang K."/>
        </authorList>
    </citation>
    <scope>NUCLEOTIDE SEQUENCE [LARGE SCALE GENOMIC DNA]</scope>
    <source>
        <strain evidence="2 3">JLT9</strain>
    </source>
</reference>
<dbReference type="GO" id="GO:0005829">
    <property type="term" value="C:cytosol"/>
    <property type="evidence" value="ECO:0007669"/>
    <property type="project" value="TreeGrafter"/>
</dbReference>
<dbReference type="Pfam" id="PF00117">
    <property type="entry name" value="GATase"/>
    <property type="match status" value="1"/>
</dbReference>
<evidence type="ECO:0000313" key="2">
    <source>
        <dbReference type="EMBL" id="ANS79722.1"/>
    </source>
</evidence>
<evidence type="ECO:0000259" key="1">
    <source>
        <dbReference type="Pfam" id="PF00117"/>
    </source>
</evidence>
<dbReference type="InterPro" id="IPR044992">
    <property type="entry name" value="ChyE-like"/>
</dbReference>
<dbReference type="Gene3D" id="3.40.50.880">
    <property type="match status" value="1"/>
</dbReference>
<proteinExistence type="predicted"/>
<keyword evidence="2" id="KW-0315">Glutamine amidotransferase</keyword>
<evidence type="ECO:0000313" key="3">
    <source>
        <dbReference type="Proteomes" id="UP000092482"/>
    </source>
</evidence>
<name>A0A1B1NE62_9MICO</name>
<dbReference type="InterPro" id="IPR017926">
    <property type="entry name" value="GATASE"/>
</dbReference>
<dbReference type="NCBIfam" id="NF005743">
    <property type="entry name" value="PRK07567.1"/>
    <property type="match status" value="1"/>
</dbReference>
<dbReference type="EMBL" id="CP014989">
    <property type="protein sequence ID" value="ANS79722.1"/>
    <property type="molecule type" value="Genomic_DNA"/>
</dbReference>
<sequence length="241" mass="25897">MRPFLLLGTRAEDDAAADEYAGFLRYGGLTESQLHRVRVEAAPLAPVDLEAYSGVIVGGSPFNASDERKGEVQLRAERDLTELVRRVVEADVPFLGACYGIGLLGMVCGGTVDRRYAEAPAATPIRLTEAGRADPLLAGIPDPFHAIVGHKEACATLPAGAVLLASSAGCPTQMFRIGRHVYATQFHPELDADSLEHRLRIYAGHGYCEPEEVGPIVAQARSVELGHVRTVLRNFVALARD</sequence>